<evidence type="ECO:0008006" key="4">
    <source>
        <dbReference type="Google" id="ProtNLM"/>
    </source>
</evidence>
<evidence type="ECO:0000256" key="1">
    <source>
        <dbReference type="SAM" id="SignalP"/>
    </source>
</evidence>
<dbReference type="Gene3D" id="3.90.280.10">
    <property type="entry name" value="PEBP-like"/>
    <property type="match status" value="1"/>
</dbReference>
<dbReference type="InterPro" id="IPR005247">
    <property type="entry name" value="YbhB_YbcL/LppC-like"/>
</dbReference>
<proteinExistence type="predicted"/>
<dbReference type="CDD" id="cd00865">
    <property type="entry name" value="PEBP_bact_arch"/>
    <property type="match status" value="1"/>
</dbReference>
<reference evidence="2 3" key="1">
    <citation type="submission" date="2020-04" db="EMBL/GenBank/DDBJ databases">
        <authorList>
            <person name="De Canck E."/>
        </authorList>
    </citation>
    <scope>NUCLEOTIDE SEQUENCE [LARGE SCALE GENOMIC DNA]</scope>
    <source>
        <strain evidence="2 3">LMG 28138</strain>
    </source>
</reference>
<feature type="chain" id="PRO_5028975863" description="Lipoprotein LppC" evidence="1">
    <location>
        <begin position="32"/>
        <end position="210"/>
    </location>
</feature>
<gene>
    <name evidence="2" type="ORF">LMG28138_05349</name>
</gene>
<dbReference type="Proteomes" id="UP000494115">
    <property type="component" value="Unassembled WGS sequence"/>
</dbReference>
<accession>A0A6S7C8D9</accession>
<keyword evidence="3" id="KW-1185">Reference proteome</keyword>
<protein>
    <recommendedName>
        <fullName evidence="4">Lipoprotein LppC</fullName>
    </recommendedName>
</protein>
<dbReference type="SUPFAM" id="SSF49777">
    <property type="entry name" value="PEBP-like"/>
    <property type="match status" value="1"/>
</dbReference>
<sequence>MRAMQGNSGMRFAKLAIGMALCVIAGRGALAADARASGAAGASGTADGSAGAFMLTSPDLPVGATMPTIHLLNDNGCTGGNQSPALDWRNAPAGTAGYAVSIYDPDAPGRGFWHWSVFGIPASTHSLPLNASASGAVAALGALQAQNDFGTDGYGGPCPPPGRPHRYVISVHALRSLRTSLQDGRPAAVFAHEIDALEIAKASLTVVYGR</sequence>
<dbReference type="InterPro" id="IPR036610">
    <property type="entry name" value="PEBP-like_sf"/>
</dbReference>
<keyword evidence="1" id="KW-0732">Signal</keyword>
<dbReference type="NCBIfam" id="TIGR00481">
    <property type="entry name" value="YbhB/YbcL family Raf kinase inhibitor-like protein"/>
    <property type="match status" value="1"/>
</dbReference>
<dbReference type="Pfam" id="PF01161">
    <property type="entry name" value="PBP"/>
    <property type="match status" value="1"/>
</dbReference>
<organism evidence="2 3">
    <name type="scientific">Pararobbsia alpina</name>
    <dbReference type="NCBI Taxonomy" id="621374"/>
    <lineage>
        <taxon>Bacteria</taxon>
        <taxon>Pseudomonadati</taxon>
        <taxon>Pseudomonadota</taxon>
        <taxon>Betaproteobacteria</taxon>
        <taxon>Burkholderiales</taxon>
        <taxon>Burkholderiaceae</taxon>
        <taxon>Pararobbsia</taxon>
    </lineage>
</organism>
<dbReference type="PANTHER" id="PTHR30289:SF1">
    <property type="entry name" value="PEBP (PHOSPHATIDYLETHANOLAMINE-BINDING PROTEIN) FAMILY PROTEIN"/>
    <property type="match status" value="1"/>
</dbReference>
<feature type="signal peptide" evidence="1">
    <location>
        <begin position="1"/>
        <end position="31"/>
    </location>
</feature>
<dbReference type="EMBL" id="CADIKM010000055">
    <property type="protein sequence ID" value="CAB3803419.1"/>
    <property type="molecule type" value="Genomic_DNA"/>
</dbReference>
<dbReference type="PANTHER" id="PTHR30289">
    <property type="entry name" value="UNCHARACTERIZED PROTEIN YBCL-RELATED"/>
    <property type="match status" value="1"/>
</dbReference>
<dbReference type="InterPro" id="IPR008914">
    <property type="entry name" value="PEBP"/>
</dbReference>
<dbReference type="AlphaFoldDB" id="A0A6S7C8D9"/>
<evidence type="ECO:0000313" key="3">
    <source>
        <dbReference type="Proteomes" id="UP000494115"/>
    </source>
</evidence>
<name>A0A6S7C8D9_9BURK</name>
<evidence type="ECO:0000313" key="2">
    <source>
        <dbReference type="EMBL" id="CAB3803419.1"/>
    </source>
</evidence>